<protein>
    <submittedName>
        <fullName evidence="1">Phytanoyl-CoA dioxygenase</fullName>
    </submittedName>
</protein>
<evidence type="ECO:0000313" key="1">
    <source>
        <dbReference type="EMBL" id="STY30103.1"/>
    </source>
</evidence>
<keyword evidence="2" id="KW-1185">Reference proteome</keyword>
<keyword evidence="1" id="KW-0560">Oxidoreductase</keyword>
<gene>
    <name evidence="1" type="ORF">NCTC11532_02239</name>
</gene>
<keyword evidence="1" id="KW-0223">Dioxygenase</keyword>
<evidence type="ECO:0000313" key="2">
    <source>
        <dbReference type="Proteomes" id="UP000255297"/>
    </source>
</evidence>
<sequence length="113" mass="12782">MPRSFKDNQTKWFPEGSLADLPDIDAKREDYPILGWQITPGDVVCFHMLTLHSAGGVGHNLRRRVFSVRFLGDDITHAPRQWTTSPDFPGLSDELPSGAPMDHPLFPIIWSRV</sequence>
<dbReference type="GO" id="GO:0051213">
    <property type="term" value="F:dioxygenase activity"/>
    <property type="evidence" value="ECO:0007669"/>
    <property type="project" value="UniProtKB-KW"/>
</dbReference>
<dbReference type="STRING" id="1122170.GCA_000701265_00248"/>
<organism evidence="1 2">
    <name type="scientific">Legionella wadsworthii</name>
    <dbReference type="NCBI Taxonomy" id="28088"/>
    <lineage>
        <taxon>Bacteria</taxon>
        <taxon>Pseudomonadati</taxon>
        <taxon>Pseudomonadota</taxon>
        <taxon>Gammaproteobacteria</taxon>
        <taxon>Legionellales</taxon>
        <taxon>Legionellaceae</taxon>
        <taxon>Legionella</taxon>
    </lineage>
</organism>
<reference evidence="1 2" key="1">
    <citation type="submission" date="2018-06" db="EMBL/GenBank/DDBJ databases">
        <authorList>
            <consortium name="Pathogen Informatics"/>
            <person name="Doyle S."/>
        </authorList>
    </citation>
    <scope>NUCLEOTIDE SEQUENCE [LARGE SCALE GENOMIC DNA]</scope>
    <source>
        <strain evidence="1 2">NCTC11532</strain>
    </source>
</reference>
<accession>A0A378LTH2</accession>
<proteinExistence type="predicted"/>
<dbReference type="AlphaFoldDB" id="A0A378LTH2"/>
<dbReference type="Gene3D" id="2.60.120.620">
    <property type="entry name" value="q2cbj1_9rhob like domain"/>
    <property type="match status" value="1"/>
</dbReference>
<dbReference type="EMBL" id="UGPB01000001">
    <property type="protein sequence ID" value="STY30103.1"/>
    <property type="molecule type" value="Genomic_DNA"/>
</dbReference>
<dbReference type="SUPFAM" id="SSF51197">
    <property type="entry name" value="Clavaminate synthase-like"/>
    <property type="match status" value="1"/>
</dbReference>
<name>A0A378LTH2_9GAMM</name>
<dbReference type="Proteomes" id="UP000255297">
    <property type="component" value="Unassembled WGS sequence"/>
</dbReference>